<dbReference type="EMBL" id="AY223810">
    <property type="protein sequence ID" value="AAP74081.1"/>
    <property type="molecule type" value="Genomic_DNA"/>
</dbReference>
<gene>
    <name evidence="3" type="ORF">PBD2.196</name>
</gene>
<dbReference type="Gene3D" id="2.40.160.210">
    <property type="entry name" value="Acyl-CoA thioesterase, double hotdog domain"/>
    <property type="match status" value="1"/>
</dbReference>
<evidence type="ECO:0000313" key="3">
    <source>
        <dbReference type="EMBL" id="AAP74081.1"/>
    </source>
</evidence>
<geneLocation type="plasmid" evidence="3">
    <name>pBD2</name>
</geneLocation>
<dbReference type="AlphaFoldDB" id="Q6XMV0"/>
<name>Q6XMV0_RHOER</name>
<organism evidence="3">
    <name type="scientific">Rhodococcus erythropolis</name>
    <name type="common">Arthrobacter picolinophilus</name>
    <dbReference type="NCBI Taxonomy" id="1833"/>
    <lineage>
        <taxon>Bacteria</taxon>
        <taxon>Bacillati</taxon>
        <taxon>Actinomycetota</taxon>
        <taxon>Actinomycetes</taxon>
        <taxon>Mycobacteriales</taxon>
        <taxon>Nocardiaceae</taxon>
        <taxon>Rhodococcus</taxon>
        <taxon>Rhodococcus erythropolis group</taxon>
    </lineage>
</organism>
<feature type="domain" description="Acyl-CoA thioesterase-like N-terminal HotDog" evidence="1">
    <location>
        <begin position="9"/>
        <end position="90"/>
    </location>
</feature>
<evidence type="ECO:0000259" key="1">
    <source>
        <dbReference type="Pfam" id="PF13622"/>
    </source>
</evidence>
<evidence type="ECO:0000259" key="2">
    <source>
        <dbReference type="Pfam" id="PF20789"/>
    </source>
</evidence>
<evidence type="ECO:0008006" key="4">
    <source>
        <dbReference type="Google" id="ProtNLM"/>
    </source>
</evidence>
<dbReference type="InterPro" id="IPR049449">
    <property type="entry name" value="TesB_ACOT8-like_N"/>
</dbReference>
<sequence>MQPEQLSISPWSRSQIGGYAICGTLARAIERSQQAVGFTPVRLTVDLFTPVRTELLDTRSVIVRSGPRIEVIDSDIVQNGQVMARASALFVAVGDEPQGELWHSNDPLPDAPDTVDVVAPPVFKSGDGPWSGDFSAHQNSERKSVWQNFPPLIAGEVMSPFQRAALMAETTSLVCHWGTAGAGFINVDTTLALSRLPVGSGLGLRADSQVSENGISVGTATMFDRLGHLGNCTVTAIANARRQVDLGSR</sequence>
<reference evidence="3" key="1">
    <citation type="journal article" date="2003" name="J. Bacteriol.">
        <title>Complete nucleotide sequence and genetic organization of the 210-kilobase linear plasmid of Rhodococcus erythropolis BD2.</title>
        <authorList>
            <person name="Stecker C."/>
            <person name="Johann A."/>
            <person name="Herzberg C."/>
            <person name="Averhoff B."/>
            <person name="Gottschalk G."/>
        </authorList>
    </citation>
    <scope>NUCLEOTIDE SEQUENCE</scope>
    <source>
        <strain evidence="3">BD2</strain>
        <plasmid evidence="3">pBD2</plasmid>
    </source>
</reference>
<dbReference type="Pfam" id="PF20789">
    <property type="entry name" value="4HBT_3C"/>
    <property type="match status" value="1"/>
</dbReference>
<feature type="domain" description="Acyl-CoA thioesterase-like C-terminal" evidence="2">
    <location>
        <begin position="116"/>
        <end position="233"/>
    </location>
</feature>
<dbReference type="Pfam" id="PF13622">
    <property type="entry name" value="4HBT_3"/>
    <property type="match status" value="1"/>
</dbReference>
<protein>
    <recommendedName>
        <fullName evidence="4">Thioesterase family protein</fullName>
    </recommendedName>
</protein>
<keyword evidence="3" id="KW-0614">Plasmid</keyword>
<proteinExistence type="predicted"/>
<accession>Q6XMV0</accession>
<dbReference type="InterPro" id="IPR042171">
    <property type="entry name" value="Acyl-CoA_hotdog"/>
</dbReference>
<dbReference type="InterPro" id="IPR049450">
    <property type="entry name" value="ACOT8-like_C"/>
</dbReference>